<dbReference type="PANTHER" id="PTHR39662:SF1">
    <property type="entry name" value="DUF354 DOMAIN-CONTAINING PROTEIN"/>
    <property type="match status" value="1"/>
</dbReference>
<sequence>MKTIWFDIDNSPHVLLFRPIIEILKSEGYNIIVTSRNFAQTLPLLEKYNIPYIRVDGHGGKNKIKKVFTTIKRAYGLYKVLKTYKIDLMVNHGARAGIIAARMLDIPIISAFDYEHTELLLIKLFSDRIIIPSVLRGLFSGSKFYYYNGLKEEIYLCDFKPDNSFLLNFPFDTNSDKPLVTIRPPASHANYHNKSSEIIYNYVLKYVLQNNCNVVLVPRTNVDISAVQNLSDNIYIPSKPLDGPNLVFYSDLVISGGGTMVREAAVLGTPAYSIFTGKPASIDIELVKQGKLTFIRTLADVTKIKIQKKRSRELVIPNTNVRDLFIKIILEKIN</sequence>
<dbReference type="Pfam" id="PF04007">
    <property type="entry name" value="DUF354"/>
    <property type="match status" value="1"/>
</dbReference>
<dbReference type="EMBL" id="CZVW01000008">
    <property type="protein sequence ID" value="CUT00795.1"/>
    <property type="molecule type" value="Genomic_DNA"/>
</dbReference>
<dbReference type="SUPFAM" id="SSF53756">
    <property type="entry name" value="UDP-Glycosyltransferase/glycogen phosphorylase"/>
    <property type="match status" value="1"/>
</dbReference>
<keyword evidence="2" id="KW-1185">Reference proteome</keyword>
<dbReference type="InterPro" id="IPR007152">
    <property type="entry name" value="DUF354"/>
</dbReference>
<reference evidence="2" key="1">
    <citation type="submission" date="2015-11" db="EMBL/GenBank/DDBJ databases">
        <authorList>
            <person name="Varghese N."/>
        </authorList>
    </citation>
    <scope>NUCLEOTIDE SEQUENCE [LARGE SCALE GENOMIC DNA]</scope>
    <source>
        <strain evidence="2">JGI-23</strain>
    </source>
</reference>
<organism evidence="1 2">
    <name type="scientific">Candidatus Chryseopegocella kryptomonas</name>
    <dbReference type="NCBI Taxonomy" id="1633643"/>
    <lineage>
        <taxon>Bacteria</taxon>
        <taxon>Pseudomonadati</taxon>
        <taxon>Candidatus Kryptoniota</taxon>
        <taxon>Candidatus Chryseopegocella</taxon>
    </lineage>
</organism>
<evidence type="ECO:0000313" key="1">
    <source>
        <dbReference type="EMBL" id="CUT00795.1"/>
    </source>
</evidence>
<gene>
    <name evidence="1" type="ORF">JGI23_00921</name>
</gene>
<accession>A0A0N7MX92</accession>
<dbReference type="OrthoDB" id="7058268at2"/>
<dbReference type="AlphaFoldDB" id="A0A0N7MX92"/>
<proteinExistence type="predicted"/>
<evidence type="ECO:0008006" key="3">
    <source>
        <dbReference type="Google" id="ProtNLM"/>
    </source>
</evidence>
<evidence type="ECO:0000313" key="2">
    <source>
        <dbReference type="Proteomes" id="UP000199197"/>
    </source>
</evidence>
<dbReference type="Proteomes" id="UP000199197">
    <property type="component" value="Unassembled WGS sequence"/>
</dbReference>
<dbReference type="PIRSF" id="PIRSF005357">
    <property type="entry name" value="UCP005357"/>
    <property type="match status" value="1"/>
</dbReference>
<protein>
    <recommendedName>
        <fullName evidence="3">DUF354 domain-containing protein</fullName>
    </recommendedName>
</protein>
<dbReference type="PANTHER" id="PTHR39662">
    <property type="entry name" value="DUF354 DOMAIN-CONTAINING PROTEIN-RELATED"/>
    <property type="match status" value="1"/>
</dbReference>
<name>A0A0N7MX92_9BACT</name>
<dbReference type="RefSeq" id="WP_092349206.1">
    <property type="nucleotide sequence ID" value="NZ_CZVW01000008.1"/>
</dbReference>